<dbReference type="Gene3D" id="1.10.8.430">
    <property type="entry name" value="Helical domain of apoptotic protease-activating factors"/>
    <property type="match status" value="1"/>
</dbReference>
<dbReference type="Pfam" id="PF18052">
    <property type="entry name" value="Rx_N"/>
    <property type="match status" value="1"/>
</dbReference>
<dbReference type="Pfam" id="PF23598">
    <property type="entry name" value="LRR_14"/>
    <property type="match status" value="2"/>
</dbReference>
<evidence type="ECO:0000256" key="4">
    <source>
        <dbReference type="ARBA" id="ARBA00022741"/>
    </source>
</evidence>
<keyword evidence="2" id="KW-0433">Leucine-rich repeat</keyword>
<dbReference type="EMBL" id="JACMSC010000011">
    <property type="protein sequence ID" value="KAG6502095.1"/>
    <property type="molecule type" value="Genomic_DNA"/>
</dbReference>
<evidence type="ECO:0000256" key="2">
    <source>
        <dbReference type="ARBA" id="ARBA00022614"/>
    </source>
</evidence>
<protein>
    <submittedName>
        <fullName evidence="12">Uncharacterized protein</fullName>
    </submittedName>
</protein>
<dbReference type="PANTHER" id="PTHR36766">
    <property type="entry name" value="PLANT BROAD-SPECTRUM MILDEW RESISTANCE PROTEIN RPW8"/>
    <property type="match status" value="1"/>
</dbReference>
<feature type="domain" description="Disease resistance R13L4/SHOC-2-like LRR" evidence="11">
    <location>
        <begin position="1046"/>
        <end position="1277"/>
    </location>
</feature>
<keyword evidence="6" id="KW-0067">ATP-binding</keyword>
<proteinExistence type="inferred from homology"/>
<evidence type="ECO:0000256" key="5">
    <source>
        <dbReference type="ARBA" id="ARBA00022821"/>
    </source>
</evidence>
<dbReference type="Proteomes" id="UP000734854">
    <property type="component" value="Unassembled WGS sequence"/>
</dbReference>
<evidence type="ECO:0000259" key="9">
    <source>
        <dbReference type="Pfam" id="PF18052"/>
    </source>
</evidence>
<evidence type="ECO:0000259" key="11">
    <source>
        <dbReference type="Pfam" id="PF23598"/>
    </source>
</evidence>
<dbReference type="PROSITE" id="PS51450">
    <property type="entry name" value="LRR"/>
    <property type="match status" value="2"/>
</dbReference>
<keyword evidence="3" id="KW-0677">Repeat</keyword>
<keyword evidence="4" id="KW-0547">Nucleotide-binding</keyword>
<dbReference type="Gene3D" id="1.20.5.4130">
    <property type="match status" value="1"/>
</dbReference>
<comment type="caution">
    <text evidence="12">The sequence shown here is derived from an EMBL/GenBank/DDBJ whole genome shotgun (WGS) entry which is preliminary data.</text>
</comment>
<dbReference type="Pfam" id="PF00931">
    <property type="entry name" value="NB-ARC"/>
    <property type="match status" value="1"/>
</dbReference>
<dbReference type="PANTHER" id="PTHR36766:SF40">
    <property type="entry name" value="DISEASE RESISTANCE PROTEIN RGA3"/>
    <property type="match status" value="1"/>
</dbReference>
<dbReference type="InterPro" id="IPR036388">
    <property type="entry name" value="WH-like_DNA-bd_sf"/>
</dbReference>
<dbReference type="InterPro" id="IPR003591">
    <property type="entry name" value="Leu-rich_rpt_typical-subtyp"/>
</dbReference>
<feature type="domain" description="Disease resistance R13L4/SHOC-2-like LRR" evidence="11">
    <location>
        <begin position="739"/>
        <end position="1030"/>
    </location>
</feature>
<evidence type="ECO:0000259" key="8">
    <source>
        <dbReference type="Pfam" id="PF00931"/>
    </source>
</evidence>
<dbReference type="SUPFAM" id="SSF52058">
    <property type="entry name" value="L domain-like"/>
    <property type="match status" value="2"/>
</dbReference>
<dbReference type="SUPFAM" id="SSF52540">
    <property type="entry name" value="P-loop containing nucleoside triphosphate hydrolases"/>
    <property type="match status" value="1"/>
</dbReference>
<dbReference type="GO" id="GO:0043531">
    <property type="term" value="F:ADP binding"/>
    <property type="evidence" value="ECO:0007669"/>
    <property type="project" value="InterPro"/>
</dbReference>
<dbReference type="InterPro" id="IPR001611">
    <property type="entry name" value="Leu-rich_rpt"/>
</dbReference>
<feature type="domain" description="NB-ARC" evidence="8">
    <location>
        <begin position="331"/>
        <end position="501"/>
    </location>
</feature>
<evidence type="ECO:0000259" key="10">
    <source>
        <dbReference type="Pfam" id="PF23559"/>
    </source>
</evidence>
<feature type="domain" description="Disease resistance protein winged helix" evidence="10">
    <location>
        <begin position="584"/>
        <end position="673"/>
    </location>
</feature>
<sequence length="1307" mass="147929">MPFPFTRAAGYTSLHFFLSPSRAPLQRCHSHGAPPQSTAISYSGRRPFQQVPTPPASAAGSSGNRLHLWPEPPVPPVAGDASSNRHRRRVPRPPLSPAVAVARPSSHHCRLQQLMSPLPSQSPPAVVITAYNGCRRLRRLPPPISTPNNFRILNSSGAMAGALVGATAGFLANKVAILVELDEKLKAMAGTKRKMEKFKELLTNIDSVIQNVESRPFIDDAVKDLLKKLKYLAYDLEDVVDYYDTKVLHKKQRSHSTVLRPVRDFFSTNNQVLFKSRIGSMIKAITESLESILLQKSILLNLPPGMSQPSPYRENHSRNRFVVIGREPEKEMIVNMLIDDDDESSHETVKVIAIVGMGGLGKTTLAQLVFHDETVKIHFASLRMWTVVEAEFDPLKIMNSVLELATGAPANYTQIDSARQNLEKVLTGKKFLLVLDDVWNEDPLKWGVLKAALICGVKGSKILVTTRSLHISSIMGSSKTHQLQQLSKDHCLSLFQQFAFGDQTVDQSLMEIGGKIVEKCGGVPLAAISLGSMLHSTRDESYWSSLLSSKIWKRDNENNLLAVLKLSYNNLSLQSKKCFTFGSLYPKNCTMVKDELIKLWIANDFVRSDANFDAETIGNHVFTELVHKSFFLLASSKERDFRDFLWASSEGYDLGDVSHVTNCTMHDVMHDLARSVSVNIYWNDKEDLAKDIGDRIYHLHMHKDFENLSNTIQARGKKRLYLRTLILKDISLNTDQLEFVFSNLKFLRVLDLTGNKIKEVPTSIRNLIHLRYLNLSRNIIEVLSDSITLLANLQYLNLSFNEGLQELPKELWNMQSLRDLDCRCCNSGFIRIPCGLSRLTNLQSLPVFVADSRSGACSITELEDLKLNGEMTIKFSENFTNYSCGGRKILQDKHLKELSLEFNRSETNDKGMLDDLCPNTSLKKLGIWHYGSSQFPTWFIQLQSQLPNLVEVSLNYCRGCEHIPPFGNLHFLKKLDLISTYGITHLGAEFHGNGGFPSLQELNLHRMNNLKEWSESHGADQLFPSLQRLRVYRCPELKCMPRLPNIQSLEIFYCDGSLLSYVGSLTSLSILRVEKMDNMTSFPSGCIRNLTSLIELRIIGCDQLLSLPRGEMKRLKKIRSLTIDRCDSLAFLPSEVGRLNSLRFLRLAGCPRIKLQPYEVVQILNSVHEFEITICGKNVNLHEQLQRLYTLRELFITGEHDIYSDTQLCICCCEELESLMIPDPASSVLQHLYIDGISNLTKLPDWLQHLESLRFLSIHNCSRLETLPRLLWLQTLTIIDCPQLKRRYERDSGEDWPIIAHVPYVDI</sequence>
<dbReference type="InterPro" id="IPR042197">
    <property type="entry name" value="Apaf_helical"/>
</dbReference>
<dbReference type="GO" id="GO:0006952">
    <property type="term" value="P:defense response"/>
    <property type="evidence" value="ECO:0007669"/>
    <property type="project" value="UniProtKB-KW"/>
</dbReference>
<keyword evidence="5" id="KW-0611">Plant defense</keyword>
<organism evidence="12 13">
    <name type="scientific">Zingiber officinale</name>
    <name type="common">Ginger</name>
    <name type="synonym">Amomum zingiber</name>
    <dbReference type="NCBI Taxonomy" id="94328"/>
    <lineage>
        <taxon>Eukaryota</taxon>
        <taxon>Viridiplantae</taxon>
        <taxon>Streptophyta</taxon>
        <taxon>Embryophyta</taxon>
        <taxon>Tracheophyta</taxon>
        <taxon>Spermatophyta</taxon>
        <taxon>Magnoliopsida</taxon>
        <taxon>Liliopsida</taxon>
        <taxon>Zingiberales</taxon>
        <taxon>Zingiberaceae</taxon>
        <taxon>Zingiber</taxon>
    </lineage>
</organism>
<evidence type="ECO:0000256" key="1">
    <source>
        <dbReference type="ARBA" id="ARBA00008894"/>
    </source>
</evidence>
<dbReference type="Gene3D" id="3.40.50.300">
    <property type="entry name" value="P-loop containing nucleotide triphosphate hydrolases"/>
    <property type="match status" value="1"/>
</dbReference>
<accession>A0A8J5G7F7</accession>
<dbReference type="InterPro" id="IPR058922">
    <property type="entry name" value="WHD_DRP"/>
</dbReference>
<dbReference type="InterPro" id="IPR055414">
    <property type="entry name" value="LRR_R13L4/SHOC2-like"/>
</dbReference>
<dbReference type="SMART" id="SM00369">
    <property type="entry name" value="LRR_TYP"/>
    <property type="match status" value="3"/>
</dbReference>
<dbReference type="InterPro" id="IPR027417">
    <property type="entry name" value="P-loop_NTPase"/>
</dbReference>
<dbReference type="PRINTS" id="PR00364">
    <property type="entry name" value="DISEASERSIST"/>
</dbReference>
<evidence type="ECO:0000313" key="13">
    <source>
        <dbReference type="Proteomes" id="UP000734854"/>
    </source>
</evidence>
<dbReference type="InterPro" id="IPR041118">
    <property type="entry name" value="Rx_N"/>
</dbReference>
<dbReference type="Gene3D" id="1.10.10.10">
    <property type="entry name" value="Winged helix-like DNA-binding domain superfamily/Winged helix DNA-binding domain"/>
    <property type="match status" value="1"/>
</dbReference>
<dbReference type="GO" id="GO:0005524">
    <property type="term" value="F:ATP binding"/>
    <property type="evidence" value="ECO:0007669"/>
    <property type="project" value="UniProtKB-KW"/>
</dbReference>
<evidence type="ECO:0000256" key="3">
    <source>
        <dbReference type="ARBA" id="ARBA00022737"/>
    </source>
</evidence>
<dbReference type="GO" id="GO:0051707">
    <property type="term" value="P:response to other organism"/>
    <property type="evidence" value="ECO:0007669"/>
    <property type="project" value="UniProtKB-ARBA"/>
</dbReference>
<dbReference type="InterPro" id="IPR032675">
    <property type="entry name" value="LRR_dom_sf"/>
</dbReference>
<name>A0A8J5G7F7_ZINOF</name>
<comment type="similarity">
    <text evidence="1">Belongs to the disease resistance NB-LRR family.</text>
</comment>
<dbReference type="Gene3D" id="3.80.10.10">
    <property type="entry name" value="Ribonuclease Inhibitor"/>
    <property type="match status" value="2"/>
</dbReference>
<feature type="domain" description="Disease resistance N-terminal" evidence="9">
    <location>
        <begin position="181"/>
        <end position="256"/>
    </location>
</feature>
<reference evidence="12 13" key="1">
    <citation type="submission" date="2020-08" db="EMBL/GenBank/DDBJ databases">
        <title>Plant Genome Project.</title>
        <authorList>
            <person name="Zhang R.-G."/>
        </authorList>
    </citation>
    <scope>NUCLEOTIDE SEQUENCE [LARGE SCALE GENOMIC DNA]</scope>
    <source>
        <tissue evidence="12">Rhizome</tissue>
    </source>
</reference>
<evidence type="ECO:0000313" key="12">
    <source>
        <dbReference type="EMBL" id="KAG6502095.1"/>
    </source>
</evidence>
<gene>
    <name evidence="12" type="ORF">ZIOFF_041984</name>
</gene>
<dbReference type="Pfam" id="PF23559">
    <property type="entry name" value="WHD_DRP"/>
    <property type="match status" value="1"/>
</dbReference>
<evidence type="ECO:0000256" key="6">
    <source>
        <dbReference type="ARBA" id="ARBA00022840"/>
    </source>
</evidence>
<feature type="region of interest" description="Disordered" evidence="7">
    <location>
        <begin position="26"/>
        <end position="99"/>
    </location>
</feature>
<evidence type="ECO:0000256" key="7">
    <source>
        <dbReference type="SAM" id="MobiDB-lite"/>
    </source>
</evidence>
<dbReference type="InterPro" id="IPR002182">
    <property type="entry name" value="NB-ARC"/>
</dbReference>
<keyword evidence="13" id="KW-1185">Reference proteome</keyword>